<evidence type="ECO:0000313" key="2">
    <source>
        <dbReference type="Proteomes" id="UP000243459"/>
    </source>
</evidence>
<sequence>MLKAASEEELGVVDCKGLDKLISTMGQAYLIQWASTETKELEQITLGEDLTELLRRYRGVFEEPRGLPPKRECDHQITLHDPSKLGVKEVDYLGHTVPNEGAAVHLNEVTTIEVCHVPKSARALERIYRTHGLL</sequence>
<dbReference type="Proteomes" id="UP000243459">
    <property type="component" value="Chromosome 5"/>
</dbReference>
<protein>
    <submittedName>
        <fullName evidence="1">Uncharacterized protein</fullName>
    </submittedName>
</protein>
<proteinExistence type="predicted"/>
<keyword evidence="2" id="KW-1185">Reference proteome</keyword>
<evidence type="ECO:0000313" key="1">
    <source>
        <dbReference type="EMBL" id="ONK68949.1"/>
    </source>
</evidence>
<reference evidence="2" key="1">
    <citation type="journal article" date="2017" name="Nat. Commun.">
        <title>The asparagus genome sheds light on the origin and evolution of a young Y chromosome.</title>
        <authorList>
            <person name="Harkess A."/>
            <person name="Zhou J."/>
            <person name="Xu C."/>
            <person name="Bowers J.E."/>
            <person name="Van der Hulst R."/>
            <person name="Ayyampalayam S."/>
            <person name="Mercati F."/>
            <person name="Riccardi P."/>
            <person name="McKain M.R."/>
            <person name="Kakrana A."/>
            <person name="Tang H."/>
            <person name="Ray J."/>
            <person name="Groenendijk J."/>
            <person name="Arikit S."/>
            <person name="Mathioni S.M."/>
            <person name="Nakano M."/>
            <person name="Shan H."/>
            <person name="Telgmann-Rauber A."/>
            <person name="Kanno A."/>
            <person name="Yue Z."/>
            <person name="Chen H."/>
            <person name="Li W."/>
            <person name="Chen Y."/>
            <person name="Xu X."/>
            <person name="Zhang Y."/>
            <person name="Luo S."/>
            <person name="Chen H."/>
            <person name="Gao J."/>
            <person name="Mao Z."/>
            <person name="Pires J.C."/>
            <person name="Luo M."/>
            <person name="Kudrna D."/>
            <person name="Wing R.A."/>
            <person name="Meyers B.C."/>
            <person name="Yi K."/>
            <person name="Kong H."/>
            <person name="Lavrijsen P."/>
            <person name="Sunseri F."/>
            <person name="Falavigna A."/>
            <person name="Ye Y."/>
            <person name="Leebens-Mack J.H."/>
            <person name="Chen G."/>
        </authorList>
    </citation>
    <scope>NUCLEOTIDE SEQUENCE [LARGE SCALE GENOMIC DNA]</scope>
    <source>
        <strain evidence="2">cv. DH0086</strain>
    </source>
</reference>
<gene>
    <name evidence="1" type="ORF">A4U43_C05F17720</name>
</gene>
<accession>A0A5P1EW89</accession>
<dbReference type="Gramene" id="ONK68949">
    <property type="protein sequence ID" value="ONK68949"/>
    <property type="gene ID" value="A4U43_C05F17720"/>
</dbReference>
<organism evidence="1 2">
    <name type="scientific">Asparagus officinalis</name>
    <name type="common">Garden asparagus</name>
    <dbReference type="NCBI Taxonomy" id="4686"/>
    <lineage>
        <taxon>Eukaryota</taxon>
        <taxon>Viridiplantae</taxon>
        <taxon>Streptophyta</taxon>
        <taxon>Embryophyta</taxon>
        <taxon>Tracheophyta</taxon>
        <taxon>Spermatophyta</taxon>
        <taxon>Magnoliopsida</taxon>
        <taxon>Liliopsida</taxon>
        <taxon>Asparagales</taxon>
        <taxon>Asparagaceae</taxon>
        <taxon>Asparagoideae</taxon>
        <taxon>Asparagus</taxon>
    </lineage>
</organism>
<dbReference type="EMBL" id="CM007385">
    <property type="protein sequence ID" value="ONK68949.1"/>
    <property type="molecule type" value="Genomic_DNA"/>
</dbReference>
<dbReference type="AlphaFoldDB" id="A0A5P1EW89"/>
<name>A0A5P1EW89_ASPOF</name>